<feature type="signal peptide" evidence="1">
    <location>
        <begin position="1"/>
        <end position="23"/>
    </location>
</feature>
<dbReference type="PROSITE" id="PS52045">
    <property type="entry name" value="NEPROSIN_PEP_CD"/>
    <property type="match status" value="1"/>
</dbReference>
<evidence type="ECO:0000256" key="1">
    <source>
        <dbReference type="SAM" id="SignalP"/>
    </source>
</evidence>
<dbReference type="Pfam" id="PF14365">
    <property type="entry name" value="Neprosin_AP"/>
    <property type="match status" value="1"/>
</dbReference>
<dbReference type="Gramene" id="Aco015196.1.mrna1">
    <property type="protein sequence ID" value="Aco015196.1.mrna1"/>
    <property type="gene ID" value="Aco015196.1.path1"/>
</dbReference>
<dbReference type="PANTHER" id="PTHR31589:SF111">
    <property type="entry name" value="NEPROSIN DOMAIN-CONTAINING PROTEIN"/>
    <property type="match status" value="1"/>
</dbReference>
<dbReference type="InterPro" id="IPR053168">
    <property type="entry name" value="Glutamic_endopeptidase"/>
</dbReference>
<dbReference type="AlphaFoldDB" id="A0A6P5F4W9"/>
<protein>
    <submittedName>
        <fullName evidence="4">Uncharacterized protein LOC109710228</fullName>
    </submittedName>
</protein>
<evidence type="ECO:0000313" key="3">
    <source>
        <dbReference type="Proteomes" id="UP000515123"/>
    </source>
</evidence>
<evidence type="ECO:0000313" key="4">
    <source>
        <dbReference type="RefSeq" id="XP_020088310.1"/>
    </source>
</evidence>
<dbReference type="OrthoDB" id="1858978at2759"/>
<evidence type="ECO:0000259" key="2">
    <source>
        <dbReference type="PROSITE" id="PS52045"/>
    </source>
</evidence>
<proteinExistence type="predicted"/>
<name>A0A6P5F4W9_ANACO</name>
<organism evidence="3 4">
    <name type="scientific">Ananas comosus</name>
    <name type="common">Pineapple</name>
    <name type="synonym">Ananas ananas</name>
    <dbReference type="NCBI Taxonomy" id="4615"/>
    <lineage>
        <taxon>Eukaryota</taxon>
        <taxon>Viridiplantae</taxon>
        <taxon>Streptophyta</taxon>
        <taxon>Embryophyta</taxon>
        <taxon>Tracheophyta</taxon>
        <taxon>Spermatophyta</taxon>
        <taxon>Magnoliopsida</taxon>
        <taxon>Liliopsida</taxon>
        <taxon>Poales</taxon>
        <taxon>Bromeliaceae</taxon>
        <taxon>Bromelioideae</taxon>
        <taxon>Ananas</taxon>
    </lineage>
</organism>
<feature type="domain" description="Neprosin PEP catalytic" evidence="2">
    <location>
        <begin position="169"/>
        <end position="425"/>
    </location>
</feature>
<dbReference type="Proteomes" id="UP000515123">
    <property type="component" value="Linkage group 5"/>
</dbReference>
<sequence>MEGVGVQGKALLLLLLCIIFGNGVVVNGKGKSVSIEREREIEQKLKQLNRPAVKTIQSEDGDIIDCVDIHKQPAFDHPLLRNHTIQLRPSDEVLKIIGADSSSFSSSGSPEGPIQTWQKSGRCPEGTIPMLRVERRHLLNTSSIKNYGKKPWHGVTNHRIHTLNQSLNVEISKLHQTAVLVAEGFSYIGSKANLNLWKPYVAAHDEYSSSQIWMRNGPFSNADSLETGWIVYPDLYDDSESRLFVYWTTDSGQSTGCFNLMCPGFVQTNHDIVLGARFSPISTDGGPQYQITLTITRDYDKSVWWLAYGKTNQTTIGYWPVGIFRGLSKVATVTLFGGDVYSPRMTKTPHTDTDMGSGKYPTEKWSHASFVSEARIMDYSKSFKFPDPAFPSSMHDECYGAIIYGDNATEPIFYFGGPGRNDQCP</sequence>
<dbReference type="InterPro" id="IPR004314">
    <property type="entry name" value="Neprosin"/>
</dbReference>
<reference evidence="3" key="1">
    <citation type="journal article" date="2015" name="Nat. Genet.">
        <title>The pineapple genome and the evolution of CAM photosynthesis.</title>
        <authorList>
            <person name="Ming R."/>
            <person name="VanBuren R."/>
            <person name="Wai C.M."/>
            <person name="Tang H."/>
            <person name="Schatz M.C."/>
            <person name="Bowers J.E."/>
            <person name="Lyons E."/>
            <person name="Wang M.L."/>
            <person name="Chen J."/>
            <person name="Biggers E."/>
            <person name="Zhang J."/>
            <person name="Huang L."/>
            <person name="Zhang L."/>
            <person name="Miao W."/>
            <person name="Zhang J."/>
            <person name="Ye Z."/>
            <person name="Miao C."/>
            <person name="Lin Z."/>
            <person name="Wang H."/>
            <person name="Zhou H."/>
            <person name="Yim W.C."/>
            <person name="Priest H.D."/>
            <person name="Zheng C."/>
            <person name="Woodhouse M."/>
            <person name="Edger P.P."/>
            <person name="Guyot R."/>
            <person name="Guo H.B."/>
            <person name="Guo H."/>
            <person name="Zheng G."/>
            <person name="Singh R."/>
            <person name="Sharma A."/>
            <person name="Min X."/>
            <person name="Zheng Y."/>
            <person name="Lee H."/>
            <person name="Gurtowski J."/>
            <person name="Sedlazeck F.J."/>
            <person name="Harkess A."/>
            <person name="McKain M.R."/>
            <person name="Liao Z."/>
            <person name="Fang J."/>
            <person name="Liu J."/>
            <person name="Zhang X."/>
            <person name="Zhang Q."/>
            <person name="Hu W."/>
            <person name="Qin Y."/>
            <person name="Wang K."/>
            <person name="Chen L.Y."/>
            <person name="Shirley N."/>
            <person name="Lin Y.R."/>
            <person name="Liu L.Y."/>
            <person name="Hernandez A.G."/>
            <person name="Wright C.L."/>
            <person name="Bulone V."/>
            <person name="Tuskan G.A."/>
            <person name="Heath K."/>
            <person name="Zee F."/>
            <person name="Moore P.H."/>
            <person name="Sunkar R."/>
            <person name="Leebens-Mack J.H."/>
            <person name="Mockler T."/>
            <person name="Bennetzen J.L."/>
            <person name="Freeling M."/>
            <person name="Sankoff D."/>
            <person name="Paterson A.H."/>
            <person name="Zhu X."/>
            <person name="Yang X."/>
            <person name="Smith J.A."/>
            <person name="Cushman J.C."/>
            <person name="Paull R.E."/>
            <person name="Yu Q."/>
        </authorList>
    </citation>
    <scope>NUCLEOTIDE SEQUENCE [LARGE SCALE GENOMIC DNA]</scope>
    <source>
        <strain evidence="3">cv. F153</strain>
    </source>
</reference>
<reference evidence="4" key="2">
    <citation type="submission" date="2025-08" db="UniProtKB">
        <authorList>
            <consortium name="RefSeq"/>
        </authorList>
    </citation>
    <scope>IDENTIFICATION</scope>
    <source>
        <tissue evidence="4">Leaf</tissue>
    </source>
</reference>
<dbReference type="InterPro" id="IPR025521">
    <property type="entry name" value="Neprosin_propep"/>
</dbReference>
<gene>
    <name evidence="4" type="primary">LOC109710228</name>
</gene>
<dbReference type="GeneID" id="109710228"/>
<accession>A0A6P5F4W9</accession>
<dbReference type="PANTHER" id="PTHR31589">
    <property type="entry name" value="PROTEIN, PUTATIVE (DUF239)-RELATED-RELATED"/>
    <property type="match status" value="1"/>
</dbReference>
<keyword evidence="3" id="KW-1185">Reference proteome</keyword>
<dbReference type="RefSeq" id="XP_020088310.1">
    <property type="nucleotide sequence ID" value="XM_020232721.1"/>
</dbReference>
<feature type="chain" id="PRO_5028071896" evidence="1">
    <location>
        <begin position="24"/>
        <end position="425"/>
    </location>
</feature>
<keyword evidence="1" id="KW-0732">Signal</keyword>
<dbReference type="Pfam" id="PF03080">
    <property type="entry name" value="Neprosin"/>
    <property type="match status" value="1"/>
</dbReference>
<dbReference type="Gene3D" id="3.90.1320.10">
    <property type="entry name" value="Outer-capsid protein sigma 3, large lobe"/>
    <property type="match status" value="1"/>
</dbReference>